<dbReference type="InterPro" id="IPR035906">
    <property type="entry name" value="MetI-like_sf"/>
</dbReference>
<feature type="transmembrane region" description="Helical" evidence="7">
    <location>
        <begin position="145"/>
        <end position="168"/>
    </location>
</feature>
<comment type="similarity">
    <text evidence="7">Belongs to the binding-protein-dependent transport system permease family.</text>
</comment>
<feature type="transmembrane region" description="Helical" evidence="7">
    <location>
        <begin position="188"/>
        <end position="208"/>
    </location>
</feature>
<dbReference type="EMBL" id="BAAATA010000002">
    <property type="protein sequence ID" value="GAA2471097.1"/>
    <property type="molecule type" value="Genomic_DNA"/>
</dbReference>
<evidence type="ECO:0000256" key="4">
    <source>
        <dbReference type="ARBA" id="ARBA00022692"/>
    </source>
</evidence>
<dbReference type="PANTHER" id="PTHR43163">
    <property type="entry name" value="DIPEPTIDE TRANSPORT SYSTEM PERMEASE PROTEIN DPPB-RELATED"/>
    <property type="match status" value="1"/>
</dbReference>
<evidence type="ECO:0000256" key="1">
    <source>
        <dbReference type="ARBA" id="ARBA00004651"/>
    </source>
</evidence>
<keyword evidence="4 7" id="KW-0812">Transmembrane</keyword>
<comment type="subcellular location">
    <subcellularLocation>
        <location evidence="1 7">Cell membrane</location>
        <topology evidence="1 7">Multi-pass membrane protein</topology>
    </subcellularLocation>
</comment>
<feature type="transmembrane region" description="Helical" evidence="7">
    <location>
        <begin position="112"/>
        <end position="133"/>
    </location>
</feature>
<dbReference type="InterPro" id="IPR045621">
    <property type="entry name" value="BPD_transp_1_N"/>
</dbReference>
<proteinExistence type="inferred from homology"/>
<feature type="transmembrane region" description="Helical" evidence="7">
    <location>
        <begin position="238"/>
        <end position="256"/>
    </location>
</feature>
<dbReference type="CDD" id="cd06261">
    <property type="entry name" value="TM_PBP2"/>
    <property type="match status" value="1"/>
</dbReference>
<dbReference type="Proteomes" id="UP001501358">
    <property type="component" value="Unassembled WGS sequence"/>
</dbReference>
<dbReference type="PANTHER" id="PTHR43163:SF6">
    <property type="entry name" value="DIPEPTIDE TRANSPORT SYSTEM PERMEASE PROTEIN DPPB-RELATED"/>
    <property type="match status" value="1"/>
</dbReference>
<sequence length="330" mass="35096">MLRFLVRRTLGAAAVLLLISAFTFFLFFSIPQDPALLACGKNCTADAVALIHRNLGLDDPVPLQYAAFMTGIVTGREFAAGPCPAPCFGYSFANDRPVFETLADRFPTTASLTVGGAVVFLAVGLGAGMIAAARRGTATDKVVSSVSLVLGSMQIYFLGPVVLGVLVYGTGLLPSPSYVPLTEDPAGWFTGLLIPWCVMAVIFTANYTRMARSTLIEQLQEDHVRTARAKGMPGRTVFFRYAWRGSLIPIVTIFGMDLGSLFGGAMITEFTFGLAGLGRLAVDSVIDIDLPMIMGVMLFSSALILLCNIVVDAAYALIDPRVRLDAGSSA</sequence>
<name>A0ABN3KSY3_9ACTN</name>
<dbReference type="PROSITE" id="PS50928">
    <property type="entry name" value="ABC_TM1"/>
    <property type="match status" value="1"/>
</dbReference>
<gene>
    <name evidence="9" type="ORF">GCM10010406_03310</name>
</gene>
<evidence type="ECO:0000256" key="2">
    <source>
        <dbReference type="ARBA" id="ARBA00022448"/>
    </source>
</evidence>
<dbReference type="RefSeq" id="WP_344381298.1">
    <property type="nucleotide sequence ID" value="NZ_BAAATA010000002.1"/>
</dbReference>
<feature type="domain" description="ABC transmembrane type-1" evidence="8">
    <location>
        <begin position="106"/>
        <end position="315"/>
    </location>
</feature>
<keyword evidence="2 7" id="KW-0813">Transport</keyword>
<evidence type="ECO:0000256" key="5">
    <source>
        <dbReference type="ARBA" id="ARBA00022989"/>
    </source>
</evidence>
<dbReference type="InterPro" id="IPR000515">
    <property type="entry name" value="MetI-like"/>
</dbReference>
<accession>A0ABN3KSY3</accession>
<evidence type="ECO:0000256" key="7">
    <source>
        <dbReference type="RuleBase" id="RU363032"/>
    </source>
</evidence>
<dbReference type="Pfam" id="PF00528">
    <property type="entry name" value="BPD_transp_1"/>
    <property type="match status" value="1"/>
</dbReference>
<feature type="transmembrane region" description="Helical" evidence="7">
    <location>
        <begin position="294"/>
        <end position="318"/>
    </location>
</feature>
<evidence type="ECO:0000256" key="3">
    <source>
        <dbReference type="ARBA" id="ARBA00022475"/>
    </source>
</evidence>
<keyword evidence="5 7" id="KW-1133">Transmembrane helix</keyword>
<keyword evidence="6 7" id="KW-0472">Membrane</keyword>
<comment type="caution">
    <text evidence="9">The sequence shown here is derived from an EMBL/GenBank/DDBJ whole genome shotgun (WGS) entry which is preliminary data.</text>
</comment>
<dbReference type="SUPFAM" id="SSF161098">
    <property type="entry name" value="MetI-like"/>
    <property type="match status" value="1"/>
</dbReference>
<evidence type="ECO:0000256" key="6">
    <source>
        <dbReference type="ARBA" id="ARBA00023136"/>
    </source>
</evidence>
<dbReference type="Pfam" id="PF19300">
    <property type="entry name" value="BPD_transp_1_N"/>
    <property type="match status" value="1"/>
</dbReference>
<keyword evidence="3" id="KW-1003">Cell membrane</keyword>
<reference evidence="9 10" key="1">
    <citation type="journal article" date="2019" name="Int. J. Syst. Evol. Microbiol.">
        <title>The Global Catalogue of Microorganisms (GCM) 10K type strain sequencing project: providing services to taxonomists for standard genome sequencing and annotation.</title>
        <authorList>
            <consortium name="The Broad Institute Genomics Platform"/>
            <consortium name="The Broad Institute Genome Sequencing Center for Infectious Disease"/>
            <person name="Wu L."/>
            <person name="Ma J."/>
        </authorList>
    </citation>
    <scope>NUCLEOTIDE SEQUENCE [LARGE SCALE GENOMIC DNA]</scope>
    <source>
        <strain evidence="9 10">JCM 6307</strain>
    </source>
</reference>
<protein>
    <submittedName>
        <fullName evidence="9">ABC transporter permease subunit</fullName>
    </submittedName>
</protein>
<feature type="transmembrane region" description="Helical" evidence="7">
    <location>
        <begin position="12"/>
        <end position="30"/>
    </location>
</feature>
<evidence type="ECO:0000313" key="9">
    <source>
        <dbReference type="EMBL" id="GAA2471097.1"/>
    </source>
</evidence>
<evidence type="ECO:0000259" key="8">
    <source>
        <dbReference type="PROSITE" id="PS50928"/>
    </source>
</evidence>
<dbReference type="Gene3D" id="1.10.3720.10">
    <property type="entry name" value="MetI-like"/>
    <property type="match status" value="1"/>
</dbReference>
<evidence type="ECO:0000313" key="10">
    <source>
        <dbReference type="Proteomes" id="UP001501358"/>
    </source>
</evidence>
<keyword evidence="10" id="KW-1185">Reference proteome</keyword>
<organism evidence="9 10">
    <name type="scientific">Streptomyces thermolineatus</name>
    <dbReference type="NCBI Taxonomy" id="44033"/>
    <lineage>
        <taxon>Bacteria</taxon>
        <taxon>Bacillati</taxon>
        <taxon>Actinomycetota</taxon>
        <taxon>Actinomycetes</taxon>
        <taxon>Kitasatosporales</taxon>
        <taxon>Streptomycetaceae</taxon>
        <taxon>Streptomyces</taxon>
    </lineage>
</organism>